<evidence type="ECO:0000313" key="6">
    <source>
        <dbReference type="Proteomes" id="UP000683565"/>
    </source>
</evidence>
<dbReference type="Pfam" id="PF07560">
    <property type="entry name" value="DUF1539"/>
    <property type="match status" value="2"/>
</dbReference>
<organism evidence="5 6">
    <name type="scientific">Chlamydia buteonis</name>
    <dbReference type="NCBI Taxonomy" id="2494525"/>
    <lineage>
        <taxon>Bacteria</taxon>
        <taxon>Pseudomonadati</taxon>
        <taxon>Chlamydiota</taxon>
        <taxon>Chlamydiia</taxon>
        <taxon>Chlamydiales</taxon>
        <taxon>Chlamydiaceae</taxon>
        <taxon>Chlamydia/Chlamydophila group</taxon>
        <taxon>Chlamydia</taxon>
    </lineage>
</organism>
<evidence type="ECO:0000259" key="4">
    <source>
        <dbReference type="Pfam" id="PF07579"/>
    </source>
</evidence>
<keyword evidence="2" id="KW-1133">Transmembrane helix</keyword>
<dbReference type="InterPro" id="IPR013044">
    <property type="entry name" value="DUF1548"/>
</dbReference>
<keyword evidence="6" id="KW-1185">Reference proteome</keyword>
<feature type="transmembrane region" description="Helical" evidence="2">
    <location>
        <begin position="63"/>
        <end position="91"/>
    </location>
</feature>
<dbReference type="Pfam" id="PF07579">
    <property type="entry name" value="DUF1548"/>
    <property type="match status" value="1"/>
</dbReference>
<accession>A0ABX8LEF8</accession>
<sequence length="943" mass="104892">MSLDNNNFRDAFAHPQPSSALLGTSLIKTINQKISFLSIFNALGNKISSCLCLNPEHDSKAGWVFAFVLSAIITVLLCIILLPLKLILLGLSCCPYLSKPTTGVEANQVTSSPRPPVPPAREASAFSQPPVGLYASRFSPVSFIPVPPPSPPSIQSLGGVVSQEITLREFLETNYPTVDLNTVTLDSLGITILTLADLPTGTTLLDLPVSLLFGEGSCDLSELPLFQGHGHEADSVPVSLTGSLPSLLEHSEDDLEDFQNQGGGAAEPTSLVIDTSEAAPVAEVNHHLSGRELLNMLYPNTDHARFINSARVNLRLQGILGPYSDDDILNLPAVTAFPDLFAGQPERPSSLTLTDTPAPLASPQEEPVAPPPSEELISPSDPRYTFLQNHFPELDPIYYSRHIRLLASLSGVDEESFNLLELPLEAFIYRTPTLDYEPISSEHLQETLGDTSPEEYVRRNNEFIQNLLANTPERWTFLNRLRTNITNSTQSADLRRQWFSIIDMIVNKTSQELEIEDVYNTARAYLFRIHCILKNNAIPIERKVDILKYIASHYDPNSVAMCLVAMQQEIALQNEIAPQLTLVDTDTEGAASWVSSPTNRILPPLAPQATPEEVDGYIQLLRSLLSGPMFTNEDNIHLAPANDLYLESLMREVPDTWEPIRQPLEDQIRQVLEVENNHILQQVQNHASRTARLAHSQQMLENWNSILRDLSISSSGSVSSNEAQALSRSTMYNMLKLISSPNIPHEKKLSIISNVASYSDRCPPTWVRVAGQELQAVFNTNDETTNIVLVWTQMFKEGLLSEIFRNQREWHMMTAFKIIRGSELGLDNVGIILDPYTNILTSRQYANQHNHYFSQFLDVYRNSGENLINSALEQALGGSEDQIQALTNTILADLVAAGIPEAYRAQIMEEIFFSDENDYKPSREAICYLLLKEGVITTQNYNR</sequence>
<evidence type="ECO:0000313" key="5">
    <source>
        <dbReference type="EMBL" id="QXE28206.1"/>
    </source>
</evidence>
<dbReference type="Proteomes" id="UP000683565">
    <property type="component" value="Chromosome"/>
</dbReference>
<protein>
    <submittedName>
        <fullName evidence="5">DUF1539 domain-containing protein</fullName>
    </submittedName>
</protein>
<proteinExistence type="predicted"/>
<reference evidence="5" key="1">
    <citation type="submission" date="2021-01" db="EMBL/GenBank/DDBJ databases">
        <title>Chlamydial infections in birds of prey presented to California wildlife rehabilitation facilities.</title>
        <authorList>
            <person name="Seibert B.A."/>
            <person name="Keel M.K."/>
            <person name="Kelly T.R."/>
            <person name="Nilsen R.A."/>
            <person name="Pesti D.R."/>
            <person name="Ciembor P.X."/>
            <person name="Gregory C.R."/>
            <person name="Ritchie B.W."/>
            <person name="Hawkins M.G."/>
        </authorList>
    </citation>
    <scope>NUCLEOTIDE SEQUENCE [LARGE SCALE GENOMIC DNA]</scope>
    <source>
        <strain evidence="5">SWA</strain>
    </source>
</reference>
<dbReference type="InterPro" id="IPR011436">
    <property type="entry name" value="DUF1539"/>
</dbReference>
<keyword evidence="2" id="KW-0472">Membrane</keyword>
<keyword evidence="2" id="KW-0812">Transmembrane</keyword>
<gene>
    <name evidence="5" type="ORF">JJJ19_01600</name>
</gene>
<feature type="domain" description="DUF1539" evidence="3">
    <location>
        <begin position="639"/>
        <end position="788"/>
    </location>
</feature>
<dbReference type="EMBL" id="CP067334">
    <property type="protein sequence ID" value="QXE28206.1"/>
    <property type="molecule type" value="Genomic_DNA"/>
</dbReference>
<feature type="domain" description="DUF1539" evidence="3">
    <location>
        <begin position="457"/>
        <end position="579"/>
    </location>
</feature>
<feature type="region of interest" description="Disordered" evidence="1">
    <location>
        <begin position="345"/>
        <end position="382"/>
    </location>
</feature>
<evidence type="ECO:0000256" key="2">
    <source>
        <dbReference type="SAM" id="Phobius"/>
    </source>
</evidence>
<evidence type="ECO:0000259" key="3">
    <source>
        <dbReference type="Pfam" id="PF07560"/>
    </source>
</evidence>
<dbReference type="RefSeq" id="WP_131743712.1">
    <property type="nucleotide sequence ID" value="NZ_CAAAFM010000001.1"/>
</dbReference>
<name>A0ABX8LEF8_9CHLA</name>
<feature type="domain" description="DUF1548" evidence="4">
    <location>
        <begin position="805"/>
        <end position="936"/>
    </location>
</feature>
<evidence type="ECO:0000256" key="1">
    <source>
        <dbReference type="SAM" id="MobiDB-lite"/>
    </source>
</evidence>